<organism evidence="4 5">
    <name type="scientific">Aspergillus tamarii</name>
    <dbReference type="NCBI Taxonomy" id="41984"/>
    <lineage>
        <taxon>Eukaryota</taxon>
        <taxon>Fungi</taxon>
        <taxon>Dikarya</taxon>
        <taxon>Ascomycota</taxon>
        <taxon>Pezizomycotina</taxon>
        <taxon>Eurotiomycetes</taxon>
        <taxon>Eurotiomycetidae</taxon>
        <taxon>Eurotiales</taxon>
        <taxon>Aspergillaceae</taxon>
        <taxon>Aspergillus</taxon>
        <taxon>Aspergillus subgen. Circumdati</taxon>
    </lineage>
</organism>
<dbReference type="EMBL" id="ML738651">
    <property type="protein sequence ID" value="KAE8160865.1"/>
    <property type="molecule type" value="Genomic_DNA"/>
</dbReference>
<dbReference type="AlphaFoldDB" id="A0A5N6UQE0"/>
<comment type="subcellular location">
    <subcellularLocation>
        <location evidence="1">Mitochondrion</location>
    </subcellularLocation>
</comment>
<evidence type="ECO:0000313" key="5">
    <source>
        <dbReference type="Proteomes" id="UP000326950"/>
    </source>
</evidence>
<name>A0A5N6UQE0_ASPTM</name>
<accession>A0A5N6UQE0</accession>
<comment type="similarity">
    <text evidence="3">Belongs to the alpha-ketoglutarate dehydrogenase component 4 family.</text>
</comment>
<dbReference type="Pfam" id="PF10937">
    <property type="entry name" value="Kgd4-YMR31"/>
    <property type="match status" value="1"/>
</dbReference>
<dbReference type="InterPro" id="IPR020373">
    <property type="entry name" value="Kgd4/YMR-31"/>
</dbReference>
<evidence type="ECO:0000256" key="3">
    <source>
        <dbReference type="ARBA" id="ARBA00043970"/>
    </source>
</evidence>
<reference evidence="4 5" key="1">
    <citation type="submission" date="2019-04" db="EMBL/GenBank/DDBJ databases">
        <title>Friends and foes A comparative genomics study of 23 Aspergillus species from section Flavi.</title>
        <authorList>
            <consortium name="DOE Joint Genome Institute"/>
            <person name="Kjaerbolling I."/>
            <person name="Vesth T."/>
            <person name="Frisvad J.C."/>
            <person name="Nybo J.L."/>
            <person name="Theobald S."/>
            <person name="Kildgaard S."/>
            <person name="Isbrandt T."/>
            <person name="Kuo A."/>
            <person name="Sato A."/>
            <person name="Lyhne E.K."/>
            <person name="Kogle M.E."/>
            <person name="Wiebenga A."/>
            <person name="Kun R.S."/>
            <person name="Lubbers R.J."/>
            <person name="Makela M.R."/>
            <person name="Barry K."/>
            <person name="Chovatia M."/>
            <person name="Clum A."/>
            <person name="Daum C."/>
            <person name="Haridas S."/>
            <person name="He G."/>
            <person name="LaButti K."/>
            <person name="Lipzen A."/>
            <person name="Mondo S."/>
            <person name="Riley R."/>
            <person name="Salamov A."/>
            <person name="Simmons B.A."/>
            <person name="Magnuson J.K."/>
            <person name="Henrissat B."/>
            <person name="Mortensen U.H."/>
            <person name="Larsen T.O."/>
            <person name="Devries R.P."/>
            <person name="Grigoriev I.V."/>
            <person name="Machida M."/>
            <person name="Baker S.E."/>
            <person name="Andersen M.R."/>
        </authorList>
    </citation>
    <scope>NUCLEOTIDE SEQUENCE [LARGE SCALE GENOMIC DNA]</scope>
    <source>
        <strain evidence="4 5">CBS 117626</strain>
    </source>
</reference>
<evidence type="ECO:0000313" key="4">
    <source>
        <dbReference type="EMBL" id="KAE8160865.1"/>
    </source>
</evidence>
<sequence length="119" mass="13140">MHPTMTLQNAARAPRIRALGQHFVTRSVGHQSRSISMSSASSSYDSFAAYRARAYQHGPLHQASLMRRFVNSGSSTSQKSVNPSREYIDRMDFSSQPHHLPYTEAEIDAIESGGATLLS</sequence>
<dbReference type="Proteomes" id="UP000326950">
    <property type="component" value="Unassembled WGS sequence"/>
</dbReference>
<proteinExistence type="inferred from homology"/>
<dbReference type="OrthoDB" id="2116030at2759"/>
<protein>
    <submittedName>
        <fullName evidence="4">Uncharacterized protein</fullName>
    </submittedName>
</protein>
<dbReference type="GO" id="GO:0006103">
    <property type="term" value="P:2-oxoglutarate metabolic process"/>
    <property type="evidence" value="ECO:0007669"/>
    <property type="project" value="InterPro"/>
</dbReference>
<gene>
    <name evidence="4" type="ORF">BDV40DRAFT_301953</name>
</gene>
<evidence type="ECO:0000256" key="1">
    <source>
        <dbReference type="ARBA" id="ARBA00004173"/>
    </source>
</evidence>
<keyword evidence="5" id="KW-1185">Reference proteome</keyword>
<dbReference type="GO" id="GO:0005739">
    <property type="term" value="C:mitochondrion"/>
    <property type="evidence" value="ECO:0007669"/>
    <property type="project" value="UniProtKB-SubCell"/>
</dbReference>
<evidence type="ECO:0000256" key="2">
    <source>
        <dbReference type="ARBA" id="ARBA00023128"/>
    </source>
</evidence>
<keyword evidence="2" id="KW-0496">Mitochondrion</keyword>